<sequence length="311" mass="33196">MGRIGTTDLEIDLPLNLGGNVFGWTADERDSTAVLDAFVDAGGSFVDTADVYSEWADGHAGGESEEVLGRWMASRGRDRLLVATKVGSWSGAPGLSRESIRRGAEASLRRLGTDVIDLYYAHRDDPSTPLEETLGAFDELVREGKVRYVAASNYSPARLREALAVSDREGFARFVALQPHYNLVHREEYEGELTGLVADEGLSCVPYAALAGGFLAGKYRDGADAVDSPRAAKASQLLDERGRRVLAALDAVAAETGRSVGAVSIAWLAAQPTVVAPIASARTAEQLPDLLAGARLQLSHDQLRRLTDASA</sequence>
<dbReference type="RefSeq" id="WP_119951997.1">
    <property type="nucleotide sequence ID" value="NZ_QZEZ01000013.1"/>
</dbReference>
<keyword evidence="1" id="KW-0560">Oxidoreductase</keyword>
<dbReference type="PANTHER" id="PTHR43364:SF6">
    <property type="entry name" value="OXIDOREDUCTASE-RELATED"/>
    <property type="match status" value="1"/>
</dbReference>
<protein>
    <submittedName>
        <fullName evidence="3">Aldo/keto reductase</fullName>
    </submittedName>
</protein>
<reference evidence="3 4" key="1">
    <citation type="submission" date="2018-09" db="EMBL/GenBank/DDBJ databases">
        <title>YIM 75000 draft genome.</title>
        <authorList>
            <person name="Tang S."/>
            <person name="Feng Y."/>
        </authorList>
    </citation>
    <scope>NUCLEOTIDE SEQUENCE [LARGE SCALE GENOMIC DNA]</scope>
    <source>
        <strain evidence="3 4">YIM 75000</strain>
    </source>
</reference>
<dbReference type="SUPFAM" id="SSF51430">
    <property type="entry name" value="NAD(P)-linked oxidoreductase"/>
    <property type="match status" value="1"/>
</dbReference>
<feature type="domain" description="NADP-dependent oxidoreductase" evidence="2">
    <location>
        <begin position="15"/>
        <end position="309"/>
    </location>
</feature>
<accession>A0A3A3YPL2</accession>
<dbReference type="FunFam" id="3.20.20.100:FF:000004">
    <property type="entry name" value="Oxidoreductase, aldo/keto reductase"/>
    <property type="match status" value="1"/>
</dbReference>
<dbReference type="GO" id="GO:0005829">
    <property type="term" value="C:cytosol"/>
    <property type="evidence" value="ECO:0007669"/>
    <property type="project" value="TreeGrafter"/>
</dbReference>
<dbReference type="PANTHER" id="PTHR43364">
    <property type="entry name" value="NADH-SPECIFIC METHYLGLYOXAL REDUCTASE-RELATED"/>
    <property type="match status" value="1"/>
</dbReference>
<name>A0A3A3YPL2_9ACTN</name>
<dbReference type="Gene3D" id="3.20.20.100">
    <property type="entry name" value="NADP-dependent oxidoreductase domain"/>
    <property type="match status" value="1"/>
</dbReference>
<organism evidence="3 4">
    <name type="scientific">Vallicoccus soli</name>
    <dbReference type="NCBI Taxonomy" id="2339232"/>
    <lineage>
        <taxon>Bacteria</taxon>
        <taxon>Bacillati</taxon>
        <taxon>Actinomycetota</taxon>
        <taxon>Actinomycetes</taxon>
        <taxon>Motilibacterales</taxon>
        <taxon>Vallicoccaceae</taxon>
        <taxon>Vallicoccus</taxon>
    </lineage>
</organism>
<evidence type="ECO:0000313" key="3">
    <source>
        <dbReference type="EMBL" id="RJK92633.1"/>
    </source>
</evidence>
<dbReference type="GO" id="GO:0016491">
    <property type="term" value="F:oxidoreductase activity"/>
    <property type="evidence" value="ECO:0007669"/>
    <property type="project" value="UniProtKB-KW"/>
</dbReference>
<dbReference type="CDD" id="cd19081">
    <property type="entry name" value="AKR_AKR9C1"/>
    <property type="match status" value="1"/>
</dbReference>
<gene>
    <name evidence="3" type="ORF">D5H78_18535</name>
</gene>
<dbReference type="EMBL" id="QZEZ01000013">
    <property type="protein sequence ID" value="RJK92633.1"/>
    <property type="molecule type" value="Genomic_DNA"/>
</dbReference>
<dbReference type="InterPro" id="IPR036812">
    <property type="entry name" value="NAD(P)_OxRdtase_dom_sf"/>
</dbReference>
<dbReference type="InterPro" id="IPR050523">
    <property type="entry name" value="AKR_Detox_Biosynth"/>
</dbReference>
<evidence type="ECO:0000259" key="2">
    <source>
        <dbReference type="Pfam" id="PF00248"/>
    </source>
</evidence>
<comment type="caution">
    <text evidence="3">The sequence shown here is derived from an EMBL/GenBank/DDBJ whole genome shotgun (WGS) entry which is preliminary data.</text>
</comment>
<evidence type="ECO:0000313" key="4">
    <source>
        <dbReference type="Proteomes" id="UP000265614"/>
    </source>
</evidence>
<dbReference type="InterPro" id="IPR023210">
    <property type="entry name" value="NADP_OxRdtase_dom"/>
</dbReference>
<evidence type="ECO:0000256" key="1">
    <source>
        <dbReference type="ARBA" id="ARBA00023002"/>
    </source>
</evidence>
<dbReference type="Pfam" id="PF00248">
    <property type="entry name" value="Aldo_ket_red"/>
    <property type="match status" value="1"/>
</dbReference>
<dbReference type="AlphaFoldDB" id="A0A3A3YPL2"/>
<dbReference type="OrthoDB" id="9768793at2"/>
<dbReference type="Proteomes" id="UP000265614">
    <property type="component" value="Unassembled WGS sequence"/>
</dbReference>
<proteinExistence type="predicted"/>
<keyword evidence="4" id="KW-1185">Reference proteome</keyword>